<feature type="transmembrane region" description="Helical" evidence="8">
    <location>
        <begin position="149"/>
        <end position="178"/>
    </location>
</feature>
<evidence type="ECO:0000256" key="6">
    <source>
        <dbReference type="ARBA" id="ARBA00022989"/>
    </source>
</evidence>
<dbReference type="GO" id="GO:0005886">
    <property type="term" value="C:plasma membrane"/>
    <property type="evidence" value="ECO:0007669"/>
    <property type="project" value="UniProtKB-SubCell"/>
</dbReference>
<dbReference type="PANTHER" id="PTHR34979:SF1">
    <property type="entry name" value="INNER MEMBRANE PROTEIN YGAZ"/>
    <property type="match status" value="1"/>
</dbReference>
<dbReference type="PANTHER" id="PTHR34979">
    <property type="entry name" value="INNER MEMBRANE PROTEIN YGAZ"/>
    <property type="match status" value="1"/>
</dbReference>
<comment type="similarity">
    <text evidence="2">Belongs to the AzlC family.</text>
</comment>
<dbReference type="KEGG" id="ohi:H8790_01910"/>
<evidence type="ECO:0000256" key="5">
    <source>
        <dbReference type="ARBA" id="ARBA00022692"/>
    </source>
</evidence>
<feature type="transmembrane region" description="Helical" evidence="8">
    <location>
        <begin position="40"/>
        <end position="65"/>
    </location>
</feature>
<protein>
    <submittedName>
        <fullName evidence="9">AzlC family ABC transporter permease</fullName>
    </submittedName>
</protein>
<evidence type="ECO:0000256" key="7">
    <source>
        <dbReference type="ARBA" id="ARBA00023136"/>
    </source>
</evidence>
<evidence type="ECO:0000256" key="4">
    <source>
        <dbReference type="ARBA" id="ARBA00022475"/>
    </source>
</evidence>
<evidence type="ECO:0000256" key="3">
    <source>
        <dbReference type="ARBA" id="ARBA00022448"/>
    </source>
</evidence>
<dbReference type="Pfam" id="PF03591">
    <property type="entry name" value="AzlC"/>
    <property type="match status" value="1"/>
</dbReference>
<keyword evidence="3" id="KW-0813">Transport</keyword>
<dbReference type="InterPro" id="IPR011606">
    <property type="entry name" value="Brnchd-chn_aa_trnsp_permease"/>
</dbReference>
<keyword evidence="6 8" id="KW-1133">Transmembrane helix</keyword>
<dbReference type="RefSeq" id="WP_187333417.1">
    <property type="nucleotide sequence ID" value="NZ_CP060490.1"/>
</dbReference>
<evidence type="ECO:0000256" key="2">
    <source>
        <dbReference type="ARBA" id="ARBA00010735"/>
    </source>
</evidence>
<feature type="transmembrane region" description="Helical" evidence="8">
    <location>
        <begin position="12"/>
        <end position="34"/>
    </location>
</feature>
<keyword evidence="5 8" id="KW-0812">Transmembrane</keyword>
<keyword evidence="10" id="KW-1185">Reference proteome</keyword>
<name>A0A7G9B5K2_9FIRM</name>
<reference evidence="9 10" key="1">
    <citation type="submission" date="2020-08" db="EMBL/GenBank/DDBJ databases">
        <authorList>
            <person name="Liu C."/>
            <person name="Sun Q."/>
        </authorList>
    </citation>
    <scope>NUCLEOTIDE SEQUENCE [LARGE SCALE GENOMIC DNA]</scope>
    <source>
        <strain evidence="9 10">NSJ-62</strain>
    </source>
</reference>
<dbReference type="EMBL" id="CP060490">
    <property type="protein sequence ID" value="QNL44833.1"/>
    <property type="molecule type" value="Genomic_DNA"/>
</dbReference>
<evidence type="ECO:0000313" key="10">
    <source>
        <dbReference type="Proteomes" id="UP000515960"/>
    </source>
</evidence>
<gene>
    <name evidence="9" type="ORF">H8790_01910</name>
</gene>
<organism evidence="9 10">
    <name type="scientific">Oscillibacter hominis</name>
    <dbReference type="NCBI Taxonomy" id="2763056"/>
    <lineage>
        <taxon>Bacteria</taxon>
        <taxon>Bacillati</taxon>
        <taxon>Bacillota</taxon>
        <taxon>Clostridia</taxon>
        <taxon>Eubacteriales</taxon>
        <taxon>Oscillospiraceae</taxon>
        <taxon>Oscillibacter</taxon>
    </lineage>
</organism>
<feature type="transmembrane region" description="Helical" evidence="8">
    <location>
        <begin position="190"/>
        <end position="223"/>
    </location>
</feature>
<dbReference type="AlphaFoldDB" id="A0A7G9B5K2"/>
<evidence type="ECO:0000256" key="8">
    <source>
        <dbReference type="SAM" id="Phobius"/>
    </source>
</evidence>
<dbReference type="Proteomes" id="UP000515960">
    <property type="component" value="Chromosome"/>
</dbReference>
<keyword evidence="7 8" id="KW-0472">Membrane</keyword>
<accession>A0A7G9B5K2</accession>
<proteinExistence type="inferred from homology"/>
<evidence type="ECO:0000313" key="9">
    <source>
        <dbReference type="EMBL" id="QNL44833.1"/>
    </source>
</evidence>
<sequence>MRKTQYQKALRAAFPVTIPVLTGFLCLGVAYGILMSTRGYGVLWTGLMSAVAFCGSMQFVAITLLTQVFDPLQAFLLSIMVNARHMFYGLSMLEKYKGLGKAKFPLVYMLCDETFSIVSTVEPPEGVEPKDFYLSVTLLDYGYWLAGSLLGAAVGGLLTFDTTGLDFALTALFVVLFLEQWKKRENRPSAVIGVLCTAVSLVVFGADNLVIPAMVLILISLLIGRKKLCT</sequence>
<comment type="subcellular location">
    <subcellularLocation>
        <location evidence="1">Cell membrane</location>
        <topology evidence="1">Multi-pass membrane protein</topology>
    </subcellularLocation>
</comment>
<dbReference type="GO" id="GO:1903785">
    <property type="term" value="P:L-valine transmembrane transport"/>
    <property type="evidence" value="ECO:0007669"/>
    <property type="project" value="TreeGrafter"/>
</dbReference>
<evidence type="ECO:0000256" key="1">
    <source>
        <dbReference type="ARBA" id="ARBA00004651"/>
    </source>
</evidence>
<keyword evidence="4" id="KW-1003">Cell membrane</keyword>